<evidence type="ECO:0000313" key="4">
    <source>
        <dbReference type="Proteomes" id="UP000758155"/>
    </source>
</evidence>
<feature type="region of interest" description="Disordered" evidence="1">
    <location>
        <begin position="393"/>
        <end position="429"/>
    </location>
</feature>
<keyword evidence="2" id="KW-0732">Signal</keyword>
<name>A0A9P4WND2_9PLEO</name>
<dbReference type="OrthoDB" id="4776522at2759"/>
<dbReference type="Proteomes" id="UP000758155">
    <property type="component" value="Unassembled WGS sequence"/>
</dbReference>
<protein>
    <submittedName>
        <fullName evidence="3">Uncharacterized protein</fullName>
    </submittedName>
</protein>
<accession>A0A9P4WND2</accession>
<proteinExistence type="predicted"/>
<dbReference type="AlphaFoldDB" id="A0A9P4WND2"/>
<sequence length="509" mass="55740">MKVGLKLLDCLLAIIDSIKARTMPRRVRTPNCTHVDMDRIYGGAQQCFVCGREPSIGFLYECRQDYSSASLYDLLAAPEDGEPQRPKSPLRCELENAGLSESIIRTAEQGQYSSAQLETLKAQKQDLKQIIEDSIQGRQINDVVAKLTAFASTPSNNDGAIHSKVKDAVSTSSLWDLMEGTDESQSAVCAFRACHTCRPYYRDRVYISFDAVVSADFRPVSEDETQYLPTKSAQVLRSIGAPQQASATHVAHDESPSLTQTTITYADHHDAPHTASTVASDSSDLTFKTTQTDVDELRALRRPRRRFYNIGHRSSGEIARDLSRIPPLLSRQRLKTAMQAIFHPGRDSSSSGSMITLPVPRTGTVRDSSATRPVGDFDIGALRRVRRQKERNEIRNGTYVGGFEDVGSPPATTKPNTAQSPYSSDGEGSCTSDSDFSVYSCISEGSEVEVDGGVALSEEAVESDTPDIVAVDIRDDPPSKTAICVRTKPLSWTEEISEDIGVQSIMAQI</sequence>
<feature type="signal peptide" evidence="2">
    <location>
        <begin position="1"/>
        <end position="20"/>
    </location>
</feature>
<evidence type="ECO:0000313" key="3">
    <source>
        <dbReference type="EMBL" id="KAF3037216.1"/>
    </source>
</evidence>
<evidence type="ECO:0000256" key="1">
    <source>
        <dbReference type="SAM" id="MobiDB-lite"/>
    </source>
</evidence>
<feature type="chain" id="PRO_5040425828" evidence="2">
    <location>
        <begin position="21"/>
        <end position="509"/>
    </location>
</feature>
<reference evidence="3" key="1">
    <citation type="submission" date="2019-04" db="EMBL/GenBank/DDBJ databases">
        <title>Sequencing of skin fungus with MAO and IRED activity.</title>
        <authorList>
            <person name="Marsaioli A.J."/>
            <person name="Bonatto J.M.C."/>
            <person name="Reis Junior O."/>
        </authorList>
    </citation>
    <scope>NUCLEOTIDE SEQUENCE</scope>
    <source>
        <strain evidence="3">28M1</strain>
    </source>
</reference>
<comment type="caution">
    <text evidence="3">The sequence shown here is derived from an EMBL/GenBank/DDBJ whole genome shotgun (WGS) entry which is preliminary data.</text>
</comment>
<feature type="compositionally biased region" description="Polar residues" evidence="1">
    <location>
        <begin position="410"/>
        <end position="423"/>
    </location>
</feature>
<dbReference type="EMBL" id="SWKV01000044">
    <property type="protein sequence ID" value="KAF3037216.1"/>
    <property type="molecule type" value="Genomic_DNA"/>
</dbReference>
<evidence type="ECO:0000256" key="2">
    <source>
        <dbReference type="SAM" id="SignalP"/>
    </source>
</evidence>
<keyword evidence="4" id="KW-1185">Reference proteome</keyword>
<gene>
    <name evidence="3" type="ORF">E8E12_004474</name>
</gene>
<organism evidence="3 4">
    <name type="scientific">Didymella heteroderae</name>
    <dbReference type="NCBI Taxonomy" id="1769908"/>
    <lineage>
        <taxon>Eukaryota</taxon>
        <taxon>Fungi</taxon>
        <taxon>Dikarya</taxon>
        <taxon>Ascomycota</taxon>
        <taxon>Pezizomycotina</taxon>
        <taxon>Dothideomycetes</taxon>
        <taxon>Pleosporomycetidae</taxon>
        <taxon>Pleosporales</taxon>
        <taxon>Pleosporineae</taxon>
        <taxon>Didymellaceae</taxon>
        <taxon>Didymella</taxon>
    </lineage>
</organism>